<dbReference type="PANTHER" id="PTHR43867:SF2">
    <property type="entry name" value="CELLULOSE SYNTHASE CATALYTIC SUBUNIT A [UDP-FORMING]"/>
    <property type="match status" value="1"/>
</dbReference>
<dbReference type="GO" id="GO:0016757">
    <property type="term" value="F:glycosyltransferase activity"/>
    <property type="evidence" value="ECO:0007669"/>
    <property type="project" value="UniProtKB-KW"/>
</dbReference>
<proteinExistence type="predicted"/>
<keyword evidence="4 8" id="KW-0812">Transmembrane</keyword>
<evidence type="ECO:0000256" key="4">
    <source>
        <dbReference type="ARBA" id="ARBA00022692"/>
    </source>
</evidence>
<comment type="subcellular location">
    <subcellularLocation>
        <location evidence="1">Membrane</location>
        <topology evidence="1">Multi-pass membrane protein</topology>
    </subcellularLocation>
</comment>
<dbReference type="OrthoDB" id="7431422at2"/>
<feature type="compositionally biased region" description="Low complexity" evidence="7">
    <location>
        <begin position="638"/>
        <end position="652"/>
    </location>
</feature>
<dbReference type="Proteomes" id="UP000291088">
    <property type="component" value="Unassembled WGS sequence"/>
</dbReference>
<feature type="transmembrane region" description="Helical" evidence="8">
    <location>
        <begin position="570"/>
        <end position="589"/>
    </location>
</feature>
<name>A0A4V1RPP6_9HYPH</name>
<protein>
    <submittedName>
        <fullName evidence="10">Glycosyltransferase</fullName>
    </submittedName>
</protein>
<reference evidence="10 11" key="1">
    <citation type="submission" date="2019-01" db="EMBL/GenBank/DDBJ databases">
        <authorList>
            <person name="Deng T."/>
        </authorList>
    </citation>
    <scope>NUCLEOTIDE SEQUENCE [LARGE SCALE GENOMIC DNA]</scope>
    <source>
        <strain evidence="10 11">F8825</strain>
    </source>
</reference>
<feature type="region of interest" description="Disordered" evidence="7">
    <location>
        <begin position="638"/>
        <end position="664"/>
    </location>
</feature>
<organism evidence="10 11">
    <name type="scientific">Ciceribacter ferrooxidans</name>
    <dbReference type="NCBI Taxonomy" id="2509717"/>
    <lineage>
        <taxon>Bacteria</taxon>
        <taxon>Pseudomonadati</taxon>
        <taxon>Pseudomonadota</taxon>
        <taxon>Alphaproteobacteria</taxon>
        <taxon>Hyphomicrobiales</taxon>
        <taxon>Rhizobiaceae</taxon>
        <taxon>Ciceribacter</taxon>
    </lineage>
</organism>
<feature type="transmembrane region" description="Helical" evidence="8">
    <location>
        <begin position="203"/>
        <end position="220"/>
    </location>
</feature>
<sequence length="664" mass="72796">MEAGEYRGEPNGAAWQVATARSDGGKTAAGAGFSHAFQAEALALRQLGFSKPFINNLARRARANGSTIEQELLADGSVDEQVYYAAMARLLGLPFMEEIPPDQIMDRAALDVLLQRPTILRLHAPDKAPLTAIVPEARYLADLAERLVRHPTLKAALAVASTSSLRRAVWQAGATRRVASVSNALFDENPQHSARIVMTGRQGFVAGTLLTGSAAALLLASGPVALTLHVLLSSLYFAAMILRLGALFRPRRREILPEMLIADDPLPVYSVLVALYREAPVAAQLIAALERLDWPRSRLDVKLVCEADDHDTIEAIRRLRPGPHMEIIAVPPGGPRTKPKALLYALAGARGDYLAIYDAEDRPHPGQLKEAHARFRTAAPEVACLQAPLIITNMRESCISTVFALEYAALFRALLPLLARYRMPLPLGGTSNHFRTAALRAAGGWDPYNVTEDADLGMRLYRLGYRSETIRRHTFEDAPIKAPVWVGQRTRWFKGWLQTWLVVMRDPGRARREMGTGAFIVFQLLIGGMLISSLGHPAILVFVIASAAAMLQSPAESIHPLKNLLFSVDAMNIFGSYTVFLGLGVSAMIEYERRLLGWRWLAIPVYWMMVSYAAWRAAFELKAKPFFWNKTPHEPRPVTVPATNPATATAAVDHPGATPEGGQA</sequence>
<feature type="domain" description="Glycosyltransferase 2-like" evidence="9">
    <location>
        <begin position="355"/>
        <end position="546"/>
    </location>
</feature>
<feature type="transmembrane region" description="Helical" evidence="8">
    <location>
        <begin position="596"/>
        <end position="615"/>
    </location>
</feature>
<keyword evidence="5 8" id="KW-1133">Transmembrane helix</keyword>
<dbReference type="Pfam" id="PF13632">
    <property type="entry name" value="Glyco_trans_2_3"/>
    <property type="match status" value="1"/>
</dbReference>
<dbReference type="AlphaFoldDB" id="A0A4V1RPP6"/>
<evidence type="ECO:0000256" key="6">
    <source>
        <dbReference type="ARBA" id="ARBA00023136"/>
    </source>
</evidence>
<keyword evidence="2" id="KW-0328">Glycosyltransferase</keyword>
<keyword evidence="3 10" id="KW-0808">Transferase</keyword>
<dbReference type="CDD" id="cd06427">
    <property type="entry name" value="CESA_like_2"/>
    <property type="match status" value="1"/>
</dbReference>
<gene>
    <name evidence="10" type="ORF">EUU22_18620</name>
</gene>
<dbReference type="Gene3D" id="3.90.550.10">
    <property type="entry name" value="Spore Coat Polysaccharide Biosynthesis Protein SpsA, Chain A"/>
    <property type="match status" value="1"/>
</dbReference>
<dbReference type="GO" id="GO:0016020">
    <property type="term" value="C:membrane"/>
    <property type="evidence" value="ECO:0007669"/>
    <property type="project" value="UniProtKB-SubCell"/>
</dbReference>
<evidence type="ECO:0000256" key="8">
    <source>
        <dbReference type="SAM" id="Phobius"/>
    </source>
</evidence>
<evidence type="ECO:0000256" key="3">
    <source>
        <dbReference type="ARBA" id="ARBA00022679"/>
    </source>
</evidence>
<evidence type="ECO:0000256" key="2">
    <source>
        <dbReference type="ARBA" id="ARBA00022676"/>
    </source>
</evidence>
<dbReference type="SUPFAM" id="SSF53448">
    <property type="entry name" value="Nucleotide-diphospho-sugar transferases"/>
    <property type="match status" value="1"/>
</dbReference>
<accession>A0A4V1RPP6</accession>
<dbReference type="InterPro" id="IPR050321">
    <property type="entry name" value="Glycosyltr_2/OpgH_subfam"/>
</dbReference>
<evidence type="ECO:0000256" key="1">
    <source>
        <dbReference type="ARBA" id="ARBA00004141"/>
    </source>
</evidence>
<evidence type="ECO:0000259" key="9">
    <source>
        <dbReference type="Pfam" id="PF13632"/>
    </source>
</evidence>
<comment type="caution">
    <text evidence="10">The sequence shown here is derived from an EMBL/GenBank/DDBJ whole genome shotgun (WGS) entry which is preliminary data.</text>
</comment>
<dbReference type="InterPro" id="IPR001173">
    <property type="entry name" value="Glyco_trans_2-like"/>
</dbReference>
<evidence type="ECO:0000313" key="11">
    <source>
        <dbReference type="Proteomes" id="UP000291088"/>
    </source>
</evidence>
<keyword evidence="6 8" id="KW-0472">Membrane</keyword>
<evidence type="ECO:0000256" key="5">
    <source>
        <dbReference type="ARBA" id="ARBA00022989"/>
    </source>
</evidence>
<dbReference type="InterPro" id="IPR029044">
    <property type="entry name" value="Nucleotide-diphossugar_trans"/>
</dbReference>
<evidence type="ECO:0000313" key="10">
    <source>
        <dbReference type="EMBL" id="RYC10087.1"/>
    </source>
</evidence>
<keyword evidence="11" id="KW-1185">Reference proteome</keyword>
<feature type="transmembrane region" description="Helical" evidence="8">
    <location>
        <begin position="226"/>
        <end position="246"/>
    </location>
</feature>
<evidence type="ECO:0000256" key="7">
    <source>
        <dbReference type="SAM" id="MobiDB-lite"/>
    </source>
</evidence>
<dbReference type="PANTHER" id="PTHR43867">
    <property type="entry name" value="CELLULOSE SYNTHASE CATALYTIC SUBUNIT A [UDP-FORMING]"/>
    <property type="match status" value="1"/>
</dbReference>
<feature type="transmembrane region" description="Helical" evidence="8">
    <location>
        <begin position="519"/>
        <end position="550"/>
    </location>
</feature>
<dbReference type="EMBL" id="SDVB01000253">
    <property type="protein sequence ID" value="RYC10087.1"/>
    <property type="molecule type" value="Genomic_DNA"/>
</dbReference>